<evidence type="ECO:0000313" key="3">
    <source>
        <dbReference type="Proteomes" id="UP000053688"/>
    </source>
</evidence>
<dbReference type="PROSITE" id="PS51257">
    <property type="entry name" value="PROKAR_LIPOPROTEIN"/>
    <property type="match status" value="1"/>
</dbReference>
<dbReference type="PATRIC" id="fig|1236703.3.peg.433"/>
<dbReference type="STRING" id="28176.CF66_4024"/>
<protein>
    <submittedName>
        <fullName evidence="2">Lipoprotein</fullName>
    </submittedName>
</protein>
<dbReference type="eggNOG" id="COG5616">
    <property type="taxonomic scope" value="Bacteria"/>
</dbReference>
<accession>S3DLE0</accession>
<dbReference type="Pfam" id="PF17680">
    <property type="entry name" value="FlgO"/>
    <property type="match status" value="1"/>
</dbReference>
<proteinExistence type="predicted"/>
<sequence>MNKWLSLSLVVLLTACTYDPIHDGKQFYLKSLFMFKKKPRHALDFFIQSMTEDLMISNINLSRNKPIAVVSFVDLQDIDTTNWLGNLLAESFIYQFQRRGFNVVDFKTTGSIQVTQQGDFVFSRNWKKLSREQKIQYILTGTMLHQKGGIAINARIVEMNSRIVVATAQGFLPIEAIGRDLDILNSISIENGHLIRLSSNIIEPYTFNLSFRRLF</sequence>
<dbReference type="InterPro" id="IPR014549">
    <property type="entry name" value="FlgO"/>
</dbReference>
<dbReference type="AlphaFoldDB" id="S3DLE0"/>
<dbReference type="RefSeq" id="WP_016503772.1">
    <property type="nucleotide sequence ID" value="NZ_AMSD01000001.1"/>
</dbReference>
<organism evidence="2 3">
    <name type="scientific">Candidatus Photodesmus katoptron Akat1</name>
    <dbReference type="NCBI Taxonomy" id="1236703"/>
    <lineage>
        <taxon>Bacteria</taxon>
        <taxon>Pseudomonadati</taxon>
        <taxon>Pseudomonadota</taxon>
        <taxon>Gammaproteobacteria</taxon>
        <taxon>Vibrionales</taxon>
        <taxon>Vibrionaceae</taxon>
        <taxon>Candidatus Photodesmus</taxon>
    </lineage>
</organism>
<feature type="domain" description="FlgO" evidence="1">
    <location>
        <begin position="50"/>
        <end position="175"/>
    </location>
</feature>
<evidence type="ECO:0000259" key="1">
    <source>
        <dbReference type="Pfam" id="PF17680"/>
    </source>
</evidence>
<evidence type="ECO:0000313" key="2">
    <source>
        <dbReference type="EMBL" id="EPE37974.1"/>
    </source>
</evidence>
<dbReference type="InterPro" id="IPR041215">
    <property type="entry name" value="FlgO_dom"/>
</dbReference>
<reference evidence="2 3" key="1">
    <citation type="journal article" date="2014" name="Environ. Microbiol.">
        <title>Genomic signatures of obligate host dependence in the luminous bacterial symbiont of a vertebrate.</title>
        <authorList>
            <person name="Hendry T.A."/>
            <person name="de Wet J.R."/>
            <person name="Dunlap P.V."/>
        </authorList>
    </citation>
    <scope>NUCLEOTIDE SEQUENCE [LARGE SCALE GENOMIC DNA]</scope>
    <source>
        <strain evidence="2 3">Akat1</strain>
    </source>
</reference>
<keyword evidence="3" id="KW-1185">Reference proteome</keyword>
<gene>
    <name evidence="2" type="ORF">O1U_0437</name>
</gene>
<comment type="caution">
    <text evidence="2">The sequence shown here is derived from an EMBL/GenBank/DDBJ whole genome shotgun (WGS) entry which is preliminary data.</text>
</comment>
<name>S3DLE0_9GAMM</name>
<keyword evidence="2" id="KW-0449">Lipoprotein</keyword>
<dbReference type="Proteomes" id="UP000053688">
    <property type="component" value="Unassembled WGS sequence"/>
</dbReference>
<dbReference type="PIRSF" id="PIRSF028688">
    <property type="entry name" value="UCP_imp_028688"/>
    <property type="match status" value="1"/>
</dbReference>
<dbReference type="EMBL" id="AMSD01000001">
    <property type="protein sequence ID" value="EPE37974.1"/>
    <property type="molecule type" value="Genomic_DNA"/>
</dbReference>